<dbReference type="AlphaFoldDB" id="A0A5B7EX72"/>
<reference evidence="2 3" key="1">
    <citation type="submission" date="2019-05" db="EMBL/GenBank/DDBJ databases">
        <title>Another draft genome of Portunus trituberculatus and its Hox gene families provides insights of decapod evolution.</title>
        <authorList>
            <person name="Jeong J.-H."/>
            <person name="Song I."/>
            <person name="Kim S."/>
            <person name="Choi T."/>
            <person name="Kim D."/>
            <person name="Ryu S."/>
            <person name="Kim W."/>
        </authorList>
    </citation>
    <scope>NUCLEOTIDE SEQUENCE [LARGE SCALE GENOMIC DNA]</scope>
    <source>
        <tissue evidence="2">Muscle</tissue>
    </source>
</reference>
<feature type="region of interest" description="Disordered" evidence="1">
    <location>
        <begin position="178"/>
        <end position="209"/>
    </location>
</feature>
<feature type="compositionally biased region" description="Acidic residues" evidence="1">
    <location>
        <begin position="52"/>
        <end position="62"/>
    </location>
</feature>
<dbReference type="Proteomes" id="UP000324222">
    <property type="component" value="Unassembled WGS sequence"/>
</dbReference>
<feature type="compositionally biased region" description="Basic and acidic residues" evidence="1">
    <location>
        <begin position="1"/>
        <end position="13"/>
    </location>
</feature>
<keyword evidence="3" id="KW-1185">Reference proteome</keyword>
<feature type="region of interest" description="Disordered" evidence="1">
    <location>
        <begin position="1"/>
        <end position="85"/>
    </location>
</feature>
<sequence length="209" mass="23615">MQHSQKHNEHNEDGNSLQELPEDEEALPSQLLPDASYSISTSEESQAAEHVTEEEKESEGSESGDAAKDVMPLKSILKGVTRSPKHPEALKKSVSFSLDNLTSVVKERELYMEFVYHNFCTRLSVLRPSLCPHDETGYVDADREYETEDEDTTDGSSSEDINDYFSPVCEYKSKIRKNKGVNKKIKPKGRKVNRKKARGKIRRGGQPKL</sequence>
<feature type="region of interest" description="Disordered" evidence="1">
    <location>
        <begin position="142"/>
        <end position="161"/>
    </location>
</feature>
<comment type="caution">
    <text evidence="2">The sequence shown here is derived from an EMBL/GenBank/DDBJ whole genome shotgun (WGS) entry which is preliminary data.</text>
</comment>
<name>A0A5B7EX72_PORTR</name>
<evidence type="ECO:0000256" key="1">
    <source>
        <dbReference type="SAM" id="MobiDB-lite"/>
    </source>
</evidence>
<evidence type="ECO:0000313" key="2">
    <source>
        <dbReference type="EMBL" id="MPC39391.1"/>
    </source>
</evidence>
<proteinExistence type="predicted"/>
<dbReference type="EMBL" id="VSRR010004349">
    <property type="protein sequence ID" value="MPC39391.1"/>
    <property type="molecule type" value="Genomic_DNA"/>
</dbReference>
<organism evidence="2 3">
    <name type="scientific">Portunus trituberculatus</name>
    <name type="common">Swimming crab</name>
    <name type="synonym">Neptunus trituberculatus</name>
    <dbReference type="NCBI Taxonomy" id="210409"/>
    <lineage>
        <taxon>Eukaryota</taxon>
        <taxon>Metazoa</taxon>
        <taxon>Ecdysozoa</taxon>
        <taxon>Arthropoda</taxon>
        <taxon>Crustacea</taxon>
        <taxon>Multicrustacea</taxon>
        <taxon>Malacostraca</taxon>
        <taxon>Eumalacostraca</taxon>
        <taxon>Eucarida</taxon>
        <taxon>Decapoda</taxon>
        <taxon>Pleocyemata</taxon>
        <taxon>Brachyura</taxon>
        <taxon>Eubrachyura</taxon>
        <taxon>Portunoidea</taxon>
        <taxon>Portunidae</taxon>
        <taxon>Portuninae</taxon>
        <taxon>Portunus</taxon>
    </lineage>
</organism>
<evidence type="ECO:0000313" key="3">
    <source>
        <dbReference type="Proteomes" id="UP000324222"/>
    </source>
</evidence>
<gene>
    <name evidence="2" type="ORF">E2C01_032926</name>
</gene>
<accession>A0A5B7EX72</accession>
<protein>
    <submittedName>
        <fullName evidence="2">Uncharacterized protein</fullName>
    </submittedName>
</protein>